<organism evidence="2 3">
    <name type="scientific">Mesorhizobium shangrilense</name>
    <dbReference type="NCBI Taxonomy" id="460060"/>
    <lineage>
        <taxon>Bacteria</taxon>
        <taxon>Pseudomonadati</taxon>
        <taxon>Pseudomonadota</taxon>
        <taxon>Alphaproteobacteria</taxon>
        <taxon>Hyphomicrobiales</taxon>
        <taxon>Phyllobacteriaceae</taxon>
        <taxon>Mesorhizobium</taxon>
    </lineage>
</organism>
<reference evidence="2 3" key="1">
    <citation type="submission" date="2024-06" db="EMBL/GenBank/DDBJ databases">
        <authorList>
            <person name="Kim D.-U."/>
        </authorList>
    </citation>
    <scope>NUCLEOTIDE SEQUENCE [LARGE SCALE GENOMIC DNA]</scope>
    <source>
        <strain evidence="2 3">KACC15460</strain>
    </source>
</reference>
<proteinExistence type="predicted"/>
<gene>
    <name evidence="2" type="ORF">ABVQ20_12680</name>
</gene>
<sequence>MTAAKPFARYGAVKGALASSFAAAEPHHVSGRDPSGDPVRFKRNS</sequence>
<name>A0ABV2DCQ1_9HYPH</name>
<keyword evidence="3" id="KW-1185">Reference proteome</keyword>
<dbReference type="Proteomes" id="UP001548832">
    <property type="component" value="Unassembled WGS sequence"/>
</dbReference>
<feature type="region of interest" description="Disordered" evidence="1">
    <location>
        <begin position="23"/>
        <end position="45"/>
    </location>
</feature>
<dbReference type="EMBL" id="JBEWSZ010000001">
    <property type="protein sequence ID" value="MET2827830.1"/>
    <property type="molecule type" value="Genomic_DNA"/>
</dbReference>
<evidence type="ECO:0000313" key="2">
    <source>
        <dbReference type="EMBL" id="MET2827830.1"/>
    </source>
</evidence>
<dbReference type="RefSeq" id="WP_354459839.1">
    <property type="nucleotide sequence ID" value="NZ_JBEWSZ010000001.1"/>
</dbReference>
<accession>A0ABV2DCQ1</accession>
<comment type="caution">
    <text evidence="2">The sequence shown here is derived from an EMBL/GenBank/DDBJ whole genome shotgun (WGS) entry which is preliminary data.</text>
</comment>
<protein>
    <submittedName>
        <fullName evidence="2">Uncharacterized protein</fullName>
    </submittedName>
</protein>
<feature type="compositionally biased region" description="Basic and acidic residues" evidence="1">
    <location>
        <begin position="25"/>
        <end position="35"/>
    </location>
</feature>
<evidence type="ECO:0000256" key="1">
    <source>
        <dbReference type="SAM" id="MobiDB-lite"/>
    </source>
</evidence>
<evidence type="ECO:0000313" key="3">
    <source>
        <dbReference type="Proteomes" id="UP001548832"/>
    </source>
</evidence>